<protein>
    <submittedName>
        <fullName evidence="1">Uncharacterized protein</fullName>
    </submittedName>
</protein>
<evidence type="ECO:0000313" key="1">
    <source>
        <dbReference type="EMBL" id="KAI9919930.1"/>
    </source>
</evidence>
<sequence>MASLASTSTLACTSWAVVIPMLLESLLVGLILWRTLYHVYWRSHPRRIVLHIVRTCHARVLVVGIACLWWSNSLVLICTASVIFQWSSAVTAGRVAAQELQNAKRLTVLHPVVCLHAVHLSGTTVMAIYALGRGFDTLRRTDRLPTDVPSLLYRALNVVTVTFDAVGVCYVAMQLKKRLLTVAMVEDMKKKSTVQMTLLMLLLTASLVLELAMDVATFVFRDKVSSALRFEDVCLVQFVIPGLFLSLAFLYIMRRIEQREPAQLATVVPSRSLVEFVECSSPDCVWCAHHRRYLNQKKWETTLLAFVSPRTVDSSDHSSIHAHLSQGSWSSEGMPRPERHQHVHAFLAPARGLRQVASSTHGGYELVPESAGVDPPRPYFASESV</sequence>
<dbReference type="Proteomes" id="UP001163321">
    <property type="component" value="Chromosome 10"/>
</dbReference>
<keyword evidence="2" id="KW-1185">Reference proteome</keyword>
<accession>A0ACC0WM34</accession>
<name>A0ACC0WM34_9STRA</name>
<comment type="caution">
    <text evidence="1">The sequence shown here is derived from an EMBL/GenBank/DDBJ whole genome shotgun (WGS) entry which is preliminary data.</text>
</comment>
<reference evidence="1 2" key="1">
    <citation type="journal article" date="2022" name="bioRxiv">
        <title>The genome of the oomycete Peronosclerospora sorghi, a cosmopolitan pathogen of maize and sorghum, is inflated with dispersed pseudogenes.</title>
        <authorList>
            <person name="Fletcher K."/>
            <person name="Martin F."/>
            <person name="Isakeit T."/>
            <person name="Cavanaugh K."/>
            <person name="Magill C."/>
            <person name="Michelmore R."/>
        </authorList>
    </citation>
    <scope>NUCLEOTIDE SEQUENCE [LARGE SCALE GENOMIC DNA]</scope>
    <source>
        <strain evidence="1">P6</strain>
    </source>
</reference>
<dbReference type="EMBL" id="CM047589">
    <property type="protein sequence ID" value="KAI9919930.1"/>
    <property type="molecule type" value="Genomic_DNA"/>
</dbReference>
<evidence type="ECO:0000313" key="2">
    <source>
        <dbReference type="Proteomes" id="UP001163321"/>
    </source>
</evidence>
<proteinExistence type="predicted"/>
<gene>
    <name evidence="1" type="ORF">PsorP6_015898</name>
</gene>
<organism evidence="1 2">
    <name type="scientific">Peronosclerospora sorghi</name>
    <dbReference type="NCBI Taxonomy" id="230839"/>
    <lineage>
        <taxon>Eukaryota</taxon>
        <taxon>Sar</taxon>
        <taxon>Stramenopiles</taxon>
        <taxon>Oomycota</taxon>
        <taxon>Peronosporomycetes</taxon>
        <taxon>Peronosporales</taxon>
        <taxon>Peronosporaceae</taxon>
        <taxon>Peronosclerospora</taxon>
    </lineage>
</organism>